<feature type="transmembrane region" description="Helical" evidence="8">
    <location>
        <begin position="414"/>
        <end position="440"/>
    </location>
</feature>
<dbReference type="InterPro" id="IPR003804">
    <property type="entry name" value="Lactate_perm"/>
</dbReference>
<evidence type="ECO:0000256" key="3">
    <source>
        <dbReference type="ARBA" id="ARBA00022448"/>
    </source>
</evidence>
<feature type="transmembrane region" description="Helical" evidence="8">
    <location>
        <begin position="111"/>
        <end position="132"/>
    </location>
</feature>
<feature type="transmembrane region" description="Helical" evidence="8">
    <location>
        <begin position="266"/>
        <end position="285"/>
    </location>
</feature>
<evidence type="ECO:0000256" key="8">
    <source>
        <dbReference type="RuleBase" id="RU365092"/>
    </source>
</evidence>
<feature type="transmembrane region" description="Helical" evidence="8">
    <location>
        <begin position="67"/>
        <end position="90"/>
    </location>
</feature>
<dbReference type="GO" id="GO:0005886">
    <property type="term" value="C:plasma membrane"/>
    <property type="evidence" value="ECO:0007669"/>
    <property type="project" value="UniProtKB-SubCell"/>
</dbReference>
<dbReference type="EMBL" id="PIPK01000012">
    <property type="protein sequence ID" value="RUO21081.1"/>
    <property type="molecule type" value="Genomic_DNA"/>
</dbReference>
<dbReference type="EMBL" id="QLMD01000011">
    <property type="protein sequence ID" value="RAJ95221.1"/>
    <property type="molecule type" value="Genomic_DNA"/>
</dbReference>
<name>A0A327WU62_9GAMM</name>
<feature type="transmembrane region" description="Helical" evidence="8">
    <location>
        <begin position="347"/>
        <end position="369"/>
    </location>
</feature>
<evidence type="ECO:0000313" key="10">
    <source>
        <dbReference type="EMBL" id="RUO21081.1"/>
    </source>
</evidence>
<feature type="transmembrane region" description="Helical" evidence="8">
    <location>
        <begin position="306"/>
        <end position="327"/>
    </location>
</feature>
<gene>
    <name evidence="9" type="ORF">B0I24_1115</name>
    <name evidence="10" type="ORF">CWE07_11980</name>
</gene>
<dbReference type="OrthoDB" id="9761056at2"/>
<dbReference type="AlphaFoldDB" id="A0A327WU62"/>
<evidence type="ECO:0000256" key="6">
    <source>
        <dbReference type="ARBA" id="ARBA00022989"/>
    </source>
</evidence>
<evidence type="ECO:0000256" key="2">
    <source>
        <dbReference type="ARBA" id="ARBA00010100"/>
    </source>
</evidence>
<sequence length="528" mass="56717">MIQDTFSSTTFLLLTLPFLVILIAMVGLRWSAFKAGSIALLLCLVILPWHFSIGWQPTVTSLIPGTIFEAMGTTFSIIWIILAALCIYYAQHQSGALEVIQRYLAKLHPDPRVSALLIAWFFSLFMEGAAGFGTSAALTAPFLVAAGYRPVIAVVLALWGHSLGVAYGAVGTPIMAQSALLQVPDLILSHATLPYLGLPALVLSIALMAAIQRFYGDNRQDGTQTDQVRVKSLSKLQVLSTGALAGLSFVLPAMLIAYALGPELPTLLGAIVGAVIFVALVPRLIAKQASLIPSVNQPEMSQKMTIWRALAPYIVLVFLVLLTRLIPSLKTWLLGYTLNVTWHIYEFSIAPLYHPGTLLWFGFLFGGFIQRQPVTAWGQAVRLATLRISAVVPALLVMLWLSRLLVHSGAIAELGAQIVLLTGIGWAFWAVFVGVLGTFITGSATSSNILFTEFQHQAATHAQVPAIPLIGAQNFGAAIGNMVCPHNIIAAGATVNIQGQEGQVMRYTLPMALLLSAVTGISAWLLVT</sequence>
<feature type="transmembrane region" description="Helical" evidence="8">
    <location>
        <begin position="381"/>
        <end position="402"/>
    </location>
</feature>
<dbReference type="GO" id="GO:0015295">
    <property type="term" value="F:solute:proton symporter activity"/>
    <property type="evidence" value="ECO:0007669"/>
    <property type="project" value="TreeGrafter"/>
</dbReference>
<comment type="function">
    <text evidence="8">Uptake of L-lactate across the membrane. Can also transport D-lactate and glycolate.</text>
</comment>
<feature type="transmembrane region" description="Helical" evidence="8">
    <location>
        <begin position="507"/>
        <end position="527"/>
    </location>
</feature>
<comment type="similarity">
    <text evidence="2 8">Belongs to the lactate permease family.</text>
</comment>
<dbReference type="GO" id="GO:0015129">
    <property type="term" value="F:lactate transmembrane transporter activity"/>
    <property type="evidence" value="ECO:0007669"/>
    <property type="project" value="UniProtKB-UniRule"/>
</dbReference>
<feature type="transmembrane region" description="Helical" evidence="8">
    <location>
        <begin position="195"/>
        <end position="215"/>
    </location>
</feature>
<feature type="transmembrane region" description="Helical" evidence="8">
    <location>
        <begin position="35"/>
        <end position="55"/>
    </location>
</feature>
<evidence type="ECO:0000256" key="4">
    <source>
        <dbReference type="ARBA" id="ARBA00022475"/>
    </source>
</evidence>
<dbReference type="PANTHER" id="PTHR30003">
    <property type="entry name" value="L-LACTATE PERMEASE"/>
    <property type="match status" value="1"/>
</dbReference>
<proteinExistence type="inferred from homology"/>
<comment type="subcellular location">
    <subcellularLocation>
        <location evidence="8">Cell inner membrane</location>
        <topology evidence="8">Multi-pass membrane protein</topology>
    </subcellularLocation>
    <subcellularLocation>
        <location evidence="1">Cell membrane</location>
        <topology evidence="1">Multi-pass membrane protein</topology>
    </subcellularLocation>
</comment>
<protein>
    <recommendedName>
        <fullName evidence="8">L-lactate permease</fullName>
    </recommendedName>
</protein>
<keyword evidence="5 8" id="KW-0812">Transmembrane</keyword>
<keyword evidence="3 8" id="KW-0813">Transport</keyword>
<evidence type="ECO:0000256" key="5">
    <source>
        <dbReference type="ARBA" id="ARBA00022692"/>
    </source>
</evidence>
<feature type="transmembrane region" description="Helical" evidence="8">
    <location>
        <begin position="236"/>
        <end position="260"/>
    </location>
</feature>
<keyword evidence="8" id="KW-0997">Cell inner membrane</keyword>
<dbReference type="Pfam" id="PF02652">
    <property type="entry name" value="Lactate_perm"/>
    <property type="match status" value="1"/>
</dbReference>
<evidence type="ECO:0000313" key="11">
    <source>
        <dbReference type="Proteomes" id="UP000249203"/>
    </source>
</evidence>
<feature type="transmembrane region" description="Helical" evidence="8">
    <location>
        <begin position="6"/>
        <end position="28"/>
    </location>
</feature>
<comment type="caution">
    <text evidence="9">The sequence shown here is derived from an EMBL/GenBank/DDBJ whole genome shotgun (WGS) entry which is preliminary data.</text>
</comment>
<dbReference type="PANTHER" id="PTHR30003:SF0">
    <property type="entry name" value="GLYCOLATE PERMEASE GLCA-RELATED"/>
    <property type="match status" value="1"/>
</dbReference>
<dbReference type="RefSeq" id="WP_111569940.1">
    <property type="nucleotide sequence ID" value="NZ_PIPK01000012.1"/>
</dbReference>
<dbReference type="Proteomes" id="UP000249203">
    <property type="component" value="Unassembled WGS sequence"/>
</dbReference>
<accession>A0A327WU62</accession>
<keyword evidence="6 8" id="KW-1133">Transmembrane helix</keyword>
<evidence type="ECO:0000313" key="12">
    <source>
        <dbReference type="Proteomes" id="UP000287865"/>
    </source>
</evidence>
<keyword evidence="7 8" id="KW-0472">Membrane</keyword>
<evidence type="ECO:0000256" key="7">
    <source>
        <dbReference type="ARBA" id="ARBA00023136"/>
    </source>
</evidence>
<evidence type="ECO:0000256" key="1">
    <source>
        <dbReference type="ARBA" id="ARBA00004651"/>
    </source>
</evidence>
<organism evidence="9 11">
    <name type="scientific">Aliidiomarina maris</name>
    <dbReference type="NCBI Taxonomy" id="531312"/>
    <lineage>
        <taxon>Bacteria</taxon>
        <taxon>Pseudomonadati</taxon>
        <taxon>Pseudomonadota</taxon>
        <taxon>Gammaproteobacteria</taxon>
        <taxon>Alteromonadales</taxon>
        <taxon>Idiomarinaceae</taxon>
        <taxon>Aliidiomarina</taxon>
    </lineage>
</organism>
<evidence type="ECO:0000313" key="9">
    <source>
        <dbReference type="EMBL" id="RAJ95221.1"/>
    </source>
</evidence>
<reference evidence="9 11" key="2">
    <citation type="submission" date="2018-06" db="EMBL/GenBank/DDBJ databases">
        <title>Genomic Encyclopedia of Type Strains, Phase III (KMG-III): the genomes of soil and plant-associated and newly described type strains.</title>
        <authorList>
            <person name="Whitman W."/>
        </authorList>
    </citation>
    <scope>NUCLEOTIDE SEQUENCE [LARGE SCALE GENOMIC DNA]</scope>
    <source>
        <strain evidence="9 11">CGMCC 1.15366</strain>
    </source>
</reference>
<keyword evidence="12" id="KW-1185">Reference proteome</keyword>
<dbReference type="Proteomes" id="UP000287865">
    <property type="component" value="Unassembled WGS sequence"/>
</dbReference>
<keyword evidence="4" id="KW-1003">Cell membrane</keyword>
<reference evidence="10 12" key="1">
    <citation type="journal article" date="2018" name="Front. Microbiol.">
        <title>Genome-Based Analysis Reveals the Taxonomy and Diversity of the Family Idiomarinaceae.</title>
        <authorList>
            <person name="Liu Y."/>
            <person name="Lai Q."/>
            <person name="Shao Z."/>
        </authorList>
    </citation>
    <scope>NUCLEOTIDE SEQUENCE [LARGE SCALE GENOMIC DNA]</scope>
    <source>
        <strain evidence="10 12">CF12-14</strain>
    </source>
</reference>